<keyword evidence="2" id="KW-1185">Reference proteome</keyword>
<dbReference type="EMBL" id="CM042882">
    <property type="protein sequence ID" value="KAI4380219.1"/>
    <property type="molecule type" value="Genomic_DNA"/>
</dbReference>
<proteinExistence type="predicted"/>
<protein>
    <submittedName>
        <fullName evidence="1">Uncharacterized protein</fullName>
    </submittedName>
</protein>
<organism evidence="1 2">
    <name type="scientific">Melastoma candidum</name>
    <dbReference type="NCBI Taxonomy" id="119954"/>
    <lineage>
        <taxon>Eukaryota</taxon>
        <taxon>Viridiplantae</taxon>
        <taxon>Streptophyta</taxon>
        <taxon>Embryophyta</taxon>
        <taxon>Tracheophyta</taxon>
        <taxon>Spermatophyta</taxon>
        <taxon>Magnoliopsida</taxon>
        <taxon>eudicotyledons</taxon>
        <taxon>Gunneridae</taxon>
        <taxon>Pentapetalae</taxon>
        <taxon>rosids</taxon>
        <taxon>malvids</taxon>
        <taxon>Myrtales</taxon>
        <taxon>Melastomataceae</taxon>
        <taxon>Melastomatoideae</taxon>
        <taxon>Melastomateae</taxon>
        <taxon>Melastoma</taxon>
    </lineage>
</organism>
<dbReference type="Proteomes" id="UP001057402">
    <property type="component" value="Chromosome 3"/>
</dbReference>
<evidence type="ECO:0000313" key="1">
    <source>
        <dbReference type="EMBL" id="KAI4380219.1"/>
    </source>
</evidence>
<evidence type="ECO:0000313" key="2">
    <source>
        <dbReference type="Proteomes" id="UP001057402"/>
    </source>
</evidence>
<gene>
    <name evidence="1" type="ORF">MLD38_006435</name>
</gene>
<comment type="caution">
    <text evidence="1">The sequence shown here is derived from an EMBL/GenBank/DDBJ whole genome shotgun (WGS) entry which is preliminary data.</text>
</comment>
<reference evidence="2" key="1">
    <citation type="journal article" date="2023" name="Front. Plant Sci.">
        <title>Chromosomal-level genome assembly of Melastoma candidum provides insights into trichome evolution.</title>
        <authorList>
            <person name="Zhong Y."/>
            <person name="Wu W."/>
            <person name="Sun C."/>
            <person name="Zou P."/>
            <person name="Liu Y."/>
            <person name="Dai S."/>
            <person name="Zhou R."/>
        </authorList>
    </citation>
    <scope>NUCLEOTIDE SEQUENCE [LARGE SCALE GENOMIC DNA]</scope>
</reference>
<accession>A0ACB9RMW8</accession>
<sequence length="82" mass="9429">MTELTLKRTEPFFNLEPPGLRTRLELQITAKVERSLLFSRPLFLSALFSPTATSSVRLLFLGFVRYLESSLFCCWQLNTIDG</sequence>
<name>A0ACB9RMW8_9MYRT</name>